<dbReference type="Proteomes" id="UP000060016">
    <property type="component" value="Chromosome"/>
</dbReference>
<evidence type="ECO:0000313" key="2">
    <source>
        <dbReference type="Proteomes" id="UP000060016"/>
    </source>
</evidence>
<dbReference type="KEGG" id="crie:AK829_06460"/>
<dbReference type="EMBL" id="CP012342">
    <property type="protein sequence ID" value="AKV58865.1"/>
    <property type="molecule type" value="Genomic_DNA"/>
</dbReference>
<dbReference type="PATRIC" id="fig|156976.3.peg.1283"/>
<reference evidence="1 2" key="1">
    <citation type="submission" date="2015-08" db="EMBL/GenBank/DDBJ databases">
        <authorList>
            <person name="Babu N.S."/>
            <person name="Beckwith C.J."/>
            <person name="Beseler K.G."/>
            <person name="Brison A."/>
            <person name="Carone J.V."/>
            <person name="Caskin T.P."/>
            <person name="Diamond M."/>
            <person name="Durham M.E."/>
            <person name="Foxe J.M."/>
            <person name="Go M."/>
            <person name="Henderson B.A."/>
            <person name="Jones I.B."/>
            <person name="McGettigan J.A."/>
            <person name="Micheletti S.J."/>
            <person name="Nasrallah M.E."/>
            <person name="Ortiz D."/>
            <person name="Piller C.R."/>
            <person name="Privatt S.R."/>
            <person name="Schneider S.L."/>
            <person name="Sharp S."/>
            <person name="Smith T.C."/>
            <person name="Stanton J.D."/>
            <person name="Ullery H.E."/>
            <person name="Wilson R.J."/>
            <person name="Serrano M.G."/>
            <person name="Buck G."/>
            <person name="Lee V."/>
            <person name="Wang Y."/>
            <person name="Carvalho R."/>
            <person name="Voegtly L."/>
            <person name="Shi R."/>
            <person name="Duckworth R."/>
            <person name="Johnson A."/>
            <person name="Loviza R."/>
            <person name="Walstead R."/>
            <person name="Shah Z."/>
            <person name="Kiflezghi M."/>
            <person name="Wade K."/>
            <person name="Ball S.L."/>
            <person name="Bradley K.W."/>
            <person name="Asai D.J."/>
            <person name="Bowman C.A."/>
            <person name="Russell D.A."/>
            <person name="Pope W.H."/>
            <person name="Jacobs-Sera D."/>
            <person name="Hendrix R.W."/>
            <person name="Hatfull G.F."/>
        </authorList>
    </citation>
    <scope>NUCLEOTIDE SEQUENCE [LARGE SCALE GENOMIC DNA]</scope>
    <source>
        <strain evidence="1 2">PUDD_83A45</strain>
    </source>
</reference>
<accession>A0A0K1RBR1</accession>
<name>A0A0K1RBR1_9CORY</name>
<organism evidence="1 2">
    <name type="scientific">Corynebacterium riegelii</name>
    <dbReference type="NCBI Taxonomy" id="156976"/>
    <lineage>
        <taxon>Bacteria</taxon>
        <taxon>Bacillati</taxon>
        <taxon>Actinomycetota</taxon>
        <taxon>Actinomycetes</taxon>
        <taxon>Mycobacteriales</taxon>
        <taxon>Corynebacteriaceae</taxon>
        <taxon>Corynebacterium</taxon>
    </lineage>
</organism>
<evidence type="ECO:0000313" key="1">
    <source>
        <dbReference type="EMBL" id="AKV58865.1"/>
    </source>
</evidence>
<sequence>MISAAVLFQPGWVAAITEDKQEVDPNTGEPLPAGVEEIPGRGLLQAPLWSGFSEVTASTVVDERMVLFEPPVTVRADDAFYAPTGQCWQAITEGMPRGIPGQPPEYVAVQVRHAPERDRREV</sequence>
<protein>
    <submittedName>
        <fullName evidence="1">Uncharacterized protein</fullName>
    </submittedName>
</protein>
<gene>
    <name evidence="1" type="ORF">AK829_06460</name>
</gene>
<proteinExistence type="predicted"/>
<dbReference type="RefSeq" id="WP_052205120.1">
    <property type="nucleotide sequence ID" value="NZ_CP012342.1"/>
</dbReference>
<keyword evidence="2" id="KW-1185">Reference proteome</keyword>
<dbReference type="STRING" id="156976.AK829_06460"/>
<dbReference type="AlphaFoldDB" id="A0A0K1RBR1"/>